<dbReference type="AlphaFoldDB" id="A0A0G4KLQ5"/>
<sequence length="380" mass="43428">MEKENFMQIASNFYDAVQDQDNASKPNSKDLSFVASCMIPTRTRAEVDLLYSDCERRLEIIKSIHDYVSGTDSGLATEIWNSVQIAAFWAFLFTISLQQLVDIEIFLRNSSSPDGSQLLTRLYRLQVDVNQIERMLNTFFAMSSMNKQVPLNMHVNRDRNVVKQCLERDQSHCVVTGSAYPQVCHIYPHSSLNTTETPTVFQSLTLIWGDRLKHIQSLVCRGNGCVIDSLQNVICLSHDLHKMWRKAHFAFYPEPAQPEGDGWRMKLRFCWMENVKFNQDQHIAEHFFSTPRTVIDAQPLTLDGAIAAVQLVKRTPIFDGKIINMRAARKEDLPNYDICLLQYDIIRMAALCGGGYVDEDGFHDDEDYFPDPGLSSPRSP</sequence>
<evidence type="ECO:0000259" key="1">
    <source>
        <dbReference type="Pfam" id="PF13391"/>
    </source>
</evidence>
<evidence type="ECO:0000313" key="3">
    <source>
        <dbReference type="Proteomes" id="UP000045706"/>
    </source>
</evidence>
<reference evidence="3" key="1">
    <citation type="submission" date="2015-05" db="EMBL/GenBank/DDBJ databases">
        <authorList>
            <person name="Fogelqvist Johan"/>
        </authorList>
    </citation>
    <scope>NUCLEOTIDE SEQUENCE [LARGE SCALE GENOMIC DNA]</scope>
</reference>
<dbReference type="Proteomes" id="UP000045706">
    <property type="component" value="Unassembled WGS sequence"/>
</dbReference>
<protein>
    <recommendedName>
        <fullName evidence="1">HNH nuclease domain-containing protein</fullName>
    </recommendedName>
</protein>
<organism evidence="2 3">
    <name type="scientific">Verticillium longisporum</name>
    <name type="common">Verticillium dahliae var. longisporum</name>
    <dbReference type="NCBI Taxonomy" id="100787"/>
    <lineage>
        <taxon>Eukaryota</taxon>
        <taxon>Fungi</taxon>
        <taxon>Dikarya</taxon>
        <taxon>Ascomycota</taxon>
        <taxon>Pezizomycotina</taxon>
        <taxon>Sordariomycetes</taxon>
        <taxon>Hypocreomycetidae</taxon>
        <taxon>Glomerellales</taxon>
        <taxon>Plectosphaerellaceae</taxon>
        <taxon>Verticillium</taxon>
    </lineage>
</organism>
<gene>
    <name evidence="2" type="ORF">BN1723_009108</name>
</gene>
<name>A0A0G4KLQ5_VERLO</name>
<evidence type="ECO:0000313" key="2">
    <source>
        <dbReference type="EMBL" id="CRK09970.1"/>
    </source>
</evidence>
<accession>A0A0G4KLQ5</accession>
<feature type="domain" description="HNH nuclease" evidence="1">
    <location>
        <begin position="173"/>
        <end position="251"/>
    </location>
</feature>
<dbReference type="InterPro" id="IPR003615">
    <property type="entry name" value="HNH_nuc"/>
</dbReference>
<dbReference type="Pfam" id="PF13391">
    <property type="entry name" value="HNH_2"/>
    <property type="match status" value="1"/>
</dbReference>
<dbReference type="EMBL" id="CVQI01001558">
    <property type="protein sequence ID" value="CRK09970.1"/>
    <property type="molecule type" value="Genomic_DNA"/>
</dbReference>
<proteinExistence type="predicted"/>